<accession>A0AAD8EBF0</accession>
<keyword evidence="4 8" id="KW-1133">Transmembrane helix</keyword>
<dbReference type="GO" id="GO:0007165">
    <property type="term" value="P:signal transduction"/>
    <property type="evidence" value="ECO:0007669"/>
    <property type="project" value="UniProtKB-KW"/>
</dbReference>
<dbReference type="GO" id="GO:0030425">
    <property type="term" value="C:dendrite"/>
    <property type="evidence" value="ECO:0007669"/>
    <property type="project" value="TreeGrafter"/>
</dbReference>
<comment type="subcellular location">
    <subcellularLocation>
        <location evidence="1">Cell membrane</location>
        <topology evidence="1">Multi-pass membrane protein</topology>
    </subcellularLocation>
</comment>
<name>A0AAD8EBF0_DIPPU</name>
<evidence type="ECO:0000256" key="8">
    <source>
        <dbReference type="SAM" id="Phobius"/>
    </source>
</evidence>
<evidence type="ECO:0000256" key="5">
    <source>
        <dbReference type="ARBA" id="ARBA00023136"/>
    </source>
</evidence>
<dbReference type="GO" id="GO:0005886">
    <property type="term" value="C:plasma membrane"/>
    <property type="evidence" value="ECO:0007669"/>
    <property type="project" value="UniProtKB-SubCell"/>
</dbReference>
<dbReference type="PROSITE" id="PS51257">
    <property type="entry name" value="PROKAR_LIPOPROTEIN"/>
    <property type="match status" value="1"/>
</dbReference>
<proteinExistence type="predicted"/>
<dbReference type="GO" id="GO:0007635">
    <property type="term" value="P:chemosensory behavior"/>
    <property type="evidence" value="ECO:0007669"/>
    <property type="project" value="TreeGrafter"/>
</dbReference>
<evidence type="ECO:0008006" key="11">
    <source>
        <dbReference type="Google" id="ProtNLM"/>
    </source>
</evidence>
<dbReference type="InterPro" id="IPR013604">
    <property type="entry name" value="7TM_chemorcpt"/>
</dbReference>
<reference evidence="9" key="2">
    <citation type="submission" date="2023-05" db="EMBL/GenBank/DDBJ databases">
        <authorList>
            <person name="Fouks B."/>
        </authorList>
    </citation>
    <scope>NUCLEOTIDE SEQUENCE</scope>
    <source>
        <strain evidence="9">Stay&amp;Tobe</strain>
        <tissue evidence="9">Testes</tissue>
    </source>
</reference>
<evidence type="ECO:0000256" key="2">
    <source>
        <dbReference type="ARBA" id="ARBA00022475"/>
    </source>
</evidence>
<dbReference type="GO" id="GO:0050909">
    <property type="term" value="P:sensory perception of taste"/>
    <property type="evidence" value="ECO:0007669"/>
    <property type="project" value="InterPro"/>
</dbReference>
<dbReference type="PANTHER" id="PTHR21143:SF104">
    <property type="entry name" value="GUSTATORY RECEPTOR 8A-RELATED"/>
    <property type="match status" value="1"/>
</dbReference>
<reference evidence="9" key="1">
    <citation type="journal article" date="2023" name="IScience">
        <title>Live-bearing cockroach genome reveals convergent evolutionary mechanisms linked to viviparity in insects and beyond.</title>
        <authorList>
            <person name="Fouks B."/>
            <person name="Harrison M.C."/>
            <person name="Mikhailova A.A."/>
            <person name="Marchal E."/>
            <person name="English S."/>
            <person name="Carruthers M."/>
            <person name="Jennings E.C."/>
            <person name="Chiamaka E.L."/>
            <person name="Frigard R.A."/>
            <person name="Pippel M."/>
            <person name="Attardo G.M."/>
            <person name="Benoit J.B."/>
            <person name="Bornberg-Bauer E."/>
            <person name="Tobe S.S."/>
        </authorList>
    </citation>
    <scope>NUCLEOTIDE SEQUENCE</scope>
    <source>
        <strain evidence="9">Stay&amp;Tobe</strain>
    </source>
</reference>
<feature type="transmembrane region" description="Helical" evidence="8">
    <location>
        <begin position="152"/>
        <end position="175"/>
    </location>
</feature>
<keyword evidence="7" id="KW-0807">Transducer</keyword>
<dbReference type="AlphaFoldDB" id="A0AAD8EBF0"/>
<evidence type="ECO:0000256" key="6">
    <source>
        <dbReference type="ARBA" id="ARBA00023170"/>
    </source>
</evidence>
<dbReference type="EMBL" id="JASPKZ010007544">
    <property type="protein sequence ID" value="KAJ9583694.1"/>
    <property type="molecule type" value="Genomic_DNA"/>
</dbReference>
<evidence type="ECO:0000256" key="7">
    <source>
        <dbReference type="ARBA" id="ARBA00023224"/>
    </source>
</evidence>
<evidence type="ECO:0000256" key="1">
    <source>
        <dbReference type="ARBA" id="ARBA00004651"/>
    </source>
</evidence>
<keyword evidence="6" id="KW-0675">Receptor</keyword>
<dbReference type="Pfam" id="PF08395">
    <property type="entry name" value="7tm_7"/>
    <property type="match status" value="1"/>
</dbReference>
<feature type="transmembrane region" description="Helical" evidence="8">
    <location>
        <begin position="48"/>
        <end position="75"/>
    </location>
</feature>
<dbReference type="Proteomes" id="UP001233999">
    <property type="component" value="Unassembled WGS sequence"/>
</dbReference>
<protein>
    <recommendedName>
        <fullName evidence="11">Gustatory receptor</fullName>
    </recommendedName>
</protein>
<dbReference type="GO" id="GO:0008049">
    <property type="term" value="P:male courtship behavior"/>
    <property type="evidence" value="ECO:0007669"/>
    <property type="project" value="TreeGrafter"/>
</dbReference>
<comment type="caution">
    <text evidence="9">The sequence shown here is derived from an EMBL/GenBank/DDBJ whole genome shotgun (WGS) entry which is preliminary data.</text>
</comment>
<dbReference type="GO" id="GO:0030424">
    <property type="term" value="C:axon"/>
    <property type="evidence" value="ECO:0007669"/>
    <property type="project" value="TreeGrafter"/>
</dbReference>
<evidence type="ECO:0000313" key="9">
    <source>
        <dbReference type="EMBL" id="KAJ9583694.1"/>
    </source>
</evidence>
<feature type="transmembrane region" description="Helical" evidence="8">
    <location>
        <begin position="21"/>
        <end position="42"/>
    </location>
</feature>
<sequence>MDKELLPKSNIEIYRRERISSIIYIIIITACFVASTVGLFWIHAPDTLLYFVYLVFGNIPFFVNNLQFLQFMTLVRKINRRLKIINYILKNQTKVDQTVLTRILRSNIIGNISENLRVTSVTDTIKHLDDIQLLQSIYINLYRTKETINSTYSMSIVCQTITVYITSVLSLYLVIYEVSDGDWAPQSIVHFGTVSHVLLMLAWVLMNCHLACGEANSIIENIHQMTTNSNISQTVESDLLKFKLLVKDMPIEFTPYGLFKFDMSLLCSTVGIICTYIIILLQ</sequence>
<evidence type="ECO:0000256" key="4">
    <source>
        <dbReference type="ARBA" id="ARBA00022989"/>
    </source>
</evidence>
<evidence type="ECO:0000313" key="10">
    <source>
        <dbReference type="Proteomes" id="UP001233999"/>
    </source>
</evidence>
<keyword evidence="10" id="KW-1185">Reference proteome</keyword>
<organism evidence="9 10">
    <name type="scientific">Diploptera punctata</name>
    <name type="common">Pacific beetle cockroach</name>
    <dbReference type="NCBI Taxonomy" id="6984"/>
    <lineage>
        <taxon>Eukaryota</taxon>
        <taxon>Metazoa</taxon>
        <taxon>Ecdysozoa</taxon>
        <taxon>Arthropoda</taxon>
        <taxon>Hexapoda</taxon>
        <taxon>Insecta</taxon>
        <taxon>Pterygota</taxon>
        <taxon>Neoptera</taxon>
        <taxon>Polyneoptera</taxon>
        <taxon>Dictyoptera</taxon>
        <taxon>Blattodea</taxon>
        <taxon>Blaberoidea</taxon>
        <taxon>Blaberidae</taxon>
        <taxon>Diplopterinae</taxon>
        <taxon>Diploptera</taxon>
    </lineage>
</organism>
<gene>
    <name evidence="9" type="ORF">L9F63_021966</name>
</gene>
<dbReference type="GO" id="GO:0043025">
    <property type="term" value="C:neuronal cell body"/>
    <property type="evidence" value="ECO:0007669"/>
    <property type="project" value="TreeGrafter"/>
</dbReference>
<dbReference type="PANTHER" id="PTHR21143">
    <property type="entry name" value="INVERTEBRATE GUSTATORY RECEPTOR"/>
    <property type="match status" value="1"/>
</dbReference>
<keyword evidence="5 8" id="KW-0472">Membrane</keyword>
<keyword evidence="2" id="KW-1003">Cell membrane</keyword>
<evidence type="ECO:0000256" key="3">
    <source>
        <dbReference type="ARBA" id="ARBA00022692"/>
    </source>
</evidence>
<keyword evidence="3 8" id="KW-0812">Transmembrane</keyword>
<feature type="non-terminal residue" evidence="9">
    <location>
        <position position="282"/>
    </location>
</feature>
<feature type="transmembrane region" description="Helical" evidence="8">
    <location>
        <begin position="187"/>
        <end position="206"/>
    </location>
</feature>
<feature type="transmembrane region" description="Helical" evidence="8">
    <location>
        <begin position="263"/>
        <end position="281"/>
    </location>
</feature>